<evidence type="ECO:0000259" key="3">
    <source>
        <dbReference type="Pfam" id="PF00535"/>
    </source>
</evidence>
<evidence type="ECO:0000256" key="2">
    <source>
        <dbReference type="ARBA" id="ARBA00022679"/>
    </source>
</evidence>
<dbReference type="InterPro" id="IPR029044">
    <property type="entry name" value="Nucleotide-diphossugar_trans"/>
</dbReference>
<reference evidence="4 5" key="1">
    <citation type="journal article" date="2016" name="Int. J. Syst. Evol. Microbiol.">
        <title>Descriptions of Anaerotaenia torta gen. nov., sp. nov. and Anaerocolumna cellulosilytica gen. nov., sp. nov. isolated from a methanogenic reactor of cattle waste.</title>
        <authorList>
            <person name="Uek A."/>
            <person name="Ohtaki Y."/>
            <person name="Kaku N."/>
            <person name="Ueki K."/>
        </authorList>
    </citation>
    <scope>NUCLEOTIDE SEQUENCE [LARGE SCALE GENOMIC DNA]</scope>
    <source>
        <strain evidence="4 5">SN021</strain>
    </source>
</reference>
<feature type="domain" description="Glycosyltransferase 2-like" evidence="3">
    <location>
        <begin position="8"/>
        <end position="157"/>
    </location>
</feature>
<dbReference type="KEGG" id="acel:acsn021_22490"/>
<dbReference type="Gene3D" id="3.90.550.10">
    <property type="entry name" value="Spore Coat Polysaccharide Biosynthesis Protein SpsA, Chain A"/>
    <property type="match status" value="1"/>
</dbReference>
<dbReference type="PANTHER" id="PTHR22916">
    <property type="entry name" value="GLYCOSYLTRANSFERASE"/>
    <property type="match status" value="1"/>
</dbReference>
<evidence type="ECO:0000313" key="5">
    <source>
        <dbReference type="Proteomes" id="UP000515561"/>
    </source>
</evidence>
<dbReference type="AlphaFoldDB" id="A0A6S6R5I2"/>
<dbReference type="EMBL" id="AP023367">
    <property type="protein sequence ID" value="BCJ94680.1"/>
    <property type="molecule type" value="Genomic_DNA"/>
</dbReference>
<dbReference type="GO" id="GO:0016757">
    <property type="term" value="F:glycosyltransferase activity"/>
    <property type="evidence" value="ECO:0007669"/>
    <property type="project" value="UniProtKB-KW"/>
</dbReference>
<dbReference type="Proteomes" id="UP000515561">
    <property type="component" value="Chromosome"/>
</dbReference>
<protein>
    <submittedName>
        <fullName evidence="4">Glycosyl transferase</fullName>
    </submittedName>
</protein>
<dbReference type="SUPFAM" id="SSF53448">
    <property type="entry name" value="Nucleotide-diphospho-sugar transferases"/>
    <property type="match status" value="1"/>
</dbReference>
<dbReference type="PANTHER" id="PTHR22916:SF51">
    <property type="entry name" value="GLYCOSYLTRANSFERASE EPSH-RELATED"/>
    <property type="match status" value="1"/>
</dbReference>
<evidence type="ECO:0000313" key="4">
    <source>
        <dbReference type="EMBL" id="BCJ94680.1"/>
    </source>
</evidence>
<evidence type="ECO:0000256" key="1">
    <source>
        <dbReference type="ARBA" id="ARBA00022676"/>
    </source>
</evidence>
<proteinExistence type="predicted"/>
<keyword evidence="1" id="KW-0328">Glycosyltransferase</keyword>
<keyword evidence="2 4" id="KW-0808">Transferase</keyword>
<dbReference type="Pfam" id="PF00535">
    <property type="entry name" value="Glycos_transf_2"/>
    <property type="match status" value="1"/>
</dbReference>
<keyword evidence="5" id="KW-1185">Reference proteome</keyword>
<organism evidence="4 5">
    <name type="scientific">Anaerocolumna cellulosilytica</name>
    <dbReference type="NCBI Taxonomy" id="433286"/>
    <lineage>
        <taxon>Bacteria</taxon>
        <taxon>Bacillati</taxon>
        <taxon>Bacillota</taxon>
        <taxon>Clostridia</taxon>
        <taxon>Lachnospirales</taxon>
        <taxon>Lachnospiraceae</taxon>
        <taxon>Anaerocolumna</taxon>
    </lineage>
</organism>
<gene>
    <name evidence="4" type="ORF">acsn021_22490</name>
</gene>
<name>A0A6S6R5I2_9FIRM</name>
<accession>A0A6S6R5I2</accession>
<dbReference type="InterPro" id="IPR001173">
    <property type="entry name" value="Glyco_trans_2-like"/>
</dbReference>
<sequence>MKYNPLVSVVVPIYKTEIYLSRCIESICSQTYSKLEILLIDDGSPDTCPQICDNYALLDNRIKVIHKKNGGISSARNAGLDAMTGEYVTFIDSDDFLHRDCIRYLIYLALRKDCQITTCELYKGSDYSFDKVSVKGHTKIYEKKDAFLSRRIKSGIVGKLFLASLFQELRFPESDHFNYEDEALYYKLVYRCKHMAITEKPLYYYYQSPDSTTRITNHHKTTDFIQVFEERIKFFADKEKVLLELSWEYYALCLMLFFMNCKKDTLNTNDLDEILTLYRKAFFKVIYNEITPFTYKIMFSTFYYMPKLSAKAVNLLKLR</sequence>
<dbReference type="RefSeq" id="WP_184089452.1">
    <property type="nucleotide sequence ID" value="NZ_AP023367.1"/>
</dbReference>